<organism evidence="3">
    <name type="scientific">candidate division WOR-3 bacterium</name>
    <dbReference type="NCBI Taxonomy" id="2052148"/>
    <lineage>
        <taxon>Bacteria</taxon>
        <taxon>Bacteria division WOR-3</taxon>
    </lineage>
</organism>
<feature type="transmembrane region" description="Helical" evidence="1">
    <location>
        <begin position="345"/>
        <end position="362"/>
    </location>
</feature>
<name>A0A7V0T525_UNCW3</name>
<proteinExistence type="predicted"/>
<keyword evidence="2" id="KW-0732">Signal</keyword>
<feature type="chain" id="PRO_5030909879" evidence="2">
    <location>
        <begin position="18"/>
        <end position="394"/>
    </location>
</feature>
<sequence>MRRIPVLFLLAVSLAFAARFEAGSSFTLGPEELQFGDLYFGGSALRVDGAVDGSVAAGCQTAAVTGRVTRNLFVAAQSITVDGPVGGDIIAAGQHLSVGDSVAGAVRAMAATVHVSGRVGRDLVAAASGITITRDAEVAGDLVCGTTTLTIDGTVRGDVRAAAREIIISGTVDGDVICAVDERIILTENARVFGSLRYSAEKELDIGNRDAVFGSTEFTRRARGELDDVKPFRPRPDLLRVVILPFALLSVLGALAVAFLLVAIWKRALSRALDSARERFGRTVGAGAIALFAAPAAVVVALALVVTFPVGFIGGTLWLVGLYLAKIVAGVFLGRWLFGVFGGRGASLWLTTPIGVVLVYALCAVPVIGWLFWVFAALVGFGVMVELIGQSRRV</sequence>
<feature type="transmembrane region" description="Helical" evidence="1">
    <location>
        <begin position="316"/>
        <end position="338"/>
    </location>
</feature>
<protein>
    <submittedName>
        <fullName evidence="3">Polymer-forming cytoskeletal protein</fullName>
    </submittedName>
</protein>
<keyword evidence="1" id="KW-1133">Transmembrane helix</keyword>
<evidence type="ECO:0000256" key="1">
    <source>
        <dbReference type="SAM" id="Phobius"/>
    </source>
</evidence>
<feature type="transmembrane region" description="Helical" evidence="1">
    <location>
        <begin position="242"/>
        <end position="265"/>
    </location>
</feature>
<keyword evidence="1" id="KW-0472">Membrane</keyword>
<gene>
    <name evidence="3" type="ORF">ENN51_02055</name>
</gene>
<accession>A0A7V0T525</accession>
<feature type="signal peptide" evidence="2">
    <location>
        <begin position="1"/>
        <end position="17"/>
    </location>
</feature>
<feature type="transmembrane region" description="Helical" evidence="1">
    <location>
        <begin position="286"/>
        <end position="310"/>
    </location>
</feature>
<reference evidence="3" key="1">
    <citation type="journal article" date="2020" name="mSystems">
        <title>Genome- and Community-Level Interaction Insights into Carbon Utilization and Element Cycling Functions of Hydrothermarchaeota in Hydrothermal Sediment.</title>
        <authorList>
            <person name="Zhou Z."/>
            <person name="Liu Y."/>
            <person name="Xu W."/>
            <person name="Pan J."/>
            <person name="Luo Z.H."/>
            <person name="Li M."/>
        </authorList>
    </citation>
    <scope>NUCLEOTIDE SEQUENCE [LARGE SCALE GENOMIC DNA]</scope>
    <source>
        <strain evidence="3">SpSt-1182</strain>
    </source>
</reference>
<dbReference type="Proteomes" id="UP000885672">
    <property type="component" value="Unassembled WGS sequence"/>
</dbReference>
<evidence type="ECO:0000256" key="2">
    <source>
        <dbReference type="SAM" id="SignalP"/>
    </source>
</evidence>
<comment type="caution">
    <text evidence="3">The sequence shown here is derived from an EMBL/GenBank/DDBJ whole genome shotgun (WGS) entry which is preliminary data.</text>
</comment>
<evidence type="ECO:0000313" key="3">
    <source>
        <dbReference type="EMBL" id="HDQ99058.1"/>
    </source>
</evidence>
<dbReference type="AlphaFoldDB" id="A0A7V0T525"/>
<feature type="transmembrane region" description="Helical" evidence="1">
    <location>
        <begin position="368"/>
        <end position="388"/>
    </location>
</feature>
<dbReference type="EMBL" id="DSBX01000077">
    <property type="protein sequence ID" value="HDQ99058.1"/>
    <property type="molecule type" value="Genomic_DNA"/>
</dbReference>
<keyword evidence="1" id="KW-0812">Transmembrane</keyword>